<keyword evidence="7" id="KW-1185">Reference proteome</keyword>
<dbReference type="PANTHER" id="PTHR11851">
    <property type="entry name" value="METALLOPROTEASE"/>
    <property type="match status" value="1"/>
</dbReference>
<dbReference type="Pfam" id="PF05193">
    <property type="entry name" value="Peptidase_M16_C"/>
    <property type="match status" value="1"/>
</dbReference>
<comment type="caution">
    <text evidence="6">The sequence shown here is derived from an EMBL/GenBank/DDBJ whole genome shotgun (WGS) entry which is preliminary data.</text>
</comment>
<name>A0A0M2UZI4_9BACT</name>
<dbReference type="EMBL" id="LAQJ01000142">
    <property type="protein sequence ID" value="KKO19904.1"/>
    <property type="molecule type" value="Genomic_DNA"/>
</dbReference>
<evidence type="ECO:0000313" key="7">
    <source>
        <dbReference type="Proteomes" id="UP000034954"/>
    </source>
</evidence>
<dbReference type="SUPFAM" id="SSF63411">
    <property type="entry name" value="LuxS/MPP-like metallohydrolase"/>
    <property type="match status" value="2"/>
</dbReference>
<dbReference type="GO" id="GO:0004222">
    <property type="term" value="F:metalloendopeptidase activity"/>
    <property type="evidence" value="ECO:0007669"/>
    <property type="project" value="InterPro"/>
</dbReference>
<dbReference type="InterPro" id="IPR001431">
    <property type="entry name" value="Pept_M16_Zn_BS"/>
</dbReference>
<dbReference type="PROSITE" id="PS00143">
    <property type="entry name" value="INSULINASE"/>
    <property type="match status" value="1"/>
</dbReference>
<dbReference type="InterPro" id="IPR011249">
    <property type="entry name" value="Metalloenz_LuxS/M16"/>
</dbReference>
<dbReference type="GO" id="GO:0006508">
    <property type="term" value="P:proteolysis"/>
    <property type="evidence" value="ECO:0007669"/>
    <property type="project" value="InterPro"/>
</dbReference>
<dbReference type="Gene3D" id="3.30.830.10">
    <property type="entry name" value="Metalloenzyme, LuxS/M16 peptidase-like"/>
    <property type="match status" value="2"/>
</dbReference>
<proteinExistence type="inferred from homology"/>
<evidence type="ECO:0000313" key="6">
    <source>
        <dbReference type="EMBL" id="KKO19904.1"/>
    </source>
</evidence>
<dbReference type="Proteomes" id="UP000034954">
    <property type="component" value="Unassembled WGS sequence"/>
</dbReference>
<comment type="cofactor">
    <cofactor evidence="1">
        <name>Zn(2+)</name>
        <dbReference type="ChEBI" id="CHEBI:29105"/>
    </cofactor>
</comment>
<dbReference type="InterPro" id="IPR050361">
    <property type="entry name" value="MPP/UQCRC_Complex"/>
</dbReference>
<evidence type="ECO:0000259" key="5">
    <source>
        <dbReference type="Pfam" id="PF05193"/>
    </source>
</evidence>
<dbReference type="InterPro" id="IPR007863">
    <property type="entry name" value="Peptidase_M16_C"/>
</dbReference>
<protein>
    <submittedName>
        <fullName evidence="6">Peptidase</fullName>
    </submittedName>
</protein>
<evidence type="ECO:0000256" key="3">
    <source>
        <dbReference type="RuleBase" id="RU004447"/>
    </source>
</evidence>
<dbReference type="InterPro" id="IPR011765">
    <property type="entry name" value="Pept_M16_N"/>
</dbReference>
<feature type="domain" description="Peptidase M16 C-terminal" evidence="5">
    <location>
        <begin position="170"/>
        <end position="342"/>
    </location>
</feature>
<evidence type="ECO:0000259" key="4">
    <source>
        <dbReference type="Pfam" id="PF00675"/>
    </source>
</evidence>
<dbReference type="Pfam" id="PF00675">
    <property type="entry name" value="Peptidase_M16"/>
    <property type="match status" value="1"/>
</dbReference>
<reference evidence="6 7" key="1">
    <citation type="journal article" date="2013" name="BMC Microbiol.">
        <title>Identification of the type II cytochrome c maturation pathway in anammox bacteria by comparative genomics.</title>
        <authorList>
            <person name="Ferousi C."/>
            <person name="Speth D.R."/>
            <person name="Reimann J."/>
            <person name="Op den Camp H.J."/>
            <person name="Allen J.W."/>
            <person name="Keltjens J.T."/>
            <person name="Jetten M.S."/>
        </authorList>
    </citation>
    <scope>NUCLEOTIDE SEQUENCE [LARGE SCALE GENOMIC DNA]</scope>
    <source>
        <strain evidence="6">RU1</strain>
    </source>
</reference>
<evidence type="ECO:0000256" key="1">
    <source>
        <dbReference type="ARBA" id="ARBA00001947"/>
    </source>
</evidence>
<sequence length="428" mass="48683">MYTYRKELLPNGLRVIYIEMPHIHSVVISAYIGVGSRYEEEKQLGISHFLEHMLFRGTRQFQNSFELFQAIDTIGGDIDAYTSPEYSAATIQVHHKHTEKGIRILGDVLLGGNFKAADLEIERRIIQEEMKQFVDVKGDYVGIDDMSFSLMWKDSSAGVPLFGDEKTIASLSAKDLNTHYKKFFVPENIVLCVSGNFRRDMVTHYVNEIFGQVRGTTSGQKPSLTTAQTEPRYLFKKSPSQTTSFKLCHKAYPYKHEKVIIMLILADILGGGISSRLSLNVREKLGLVYDITCYPTMFSDVGSLDIYTSTKKENFEKTTKAVMAEVHRLFREGITEQELSRTEERVFSQTQLLMDSPLAMANWFGIEELLLAPKRPDTPENQAQKIHDVKLESVQNAIAEIFVPEKRNFVVVGSYNVMSKKRTTAMLK</sequence>
<feature type="domain" description="Peptidase M16 N-terminal" evidence="4">
    <location>
        <begin position="14"/>
        <end position="135"/>
    </location>
</feature>
<evidence type="ECO:0000256" key="2">
    <source>
        <dbReference type="ARBA" id="ARBA00007261"/>
    </source>
</evidence>
<organism evidence="6 7">
    <name type="scientific">Candidatus Brocadia fulgida</name>
    <dbReference type="NCBI Taxonomy" id="380242"/>
    <lineage>
        <taxon>Bacteria</taxon>
        <taxon>Pseudomonadati</taxon>
        <taxon>Planctomycetota</taxon>
        <taxon>Candidatus Brocadiia</taxon>
        <taxon>Candidatus Brocadiales</taxon>
        <taxon>Candidatus Brocadiaceae</taxon>
        <taxon>Candidatus Brocadia</taxon>
    </lineage>
</organism>
<comment type="similarity">
    <text evidence="2 3">Belongs to the peptidase M16 family.</text>
</comment>
<accession>A0A0M2UZI4</accession>
<gene>
    <name evidence="6" type="ORF">BROFUL_01379</name>
</gene>
<dbReference type="AlphaFoldDB" id="A0A0M2UZI4"/>
<dbReference type="PANTHER" id="PTHR11851:SF49">
    <property type="entry name" value="MITOCHONDRIAL-PROCESSING PEPTIDASE SUBUNIT ALPHA"/>
    <property type="match status" value="1"/>
</dbReference>
<dbReference type="GO" id="GO:0046872">
    <property type="term" value="F:metal ion binding"/>
    <property type="evidence" value="ECO:0007669"/>
    <property type="project" value="InterPro"/>
</dbReference>